<dbReference type="STRING" id="563176.SAMN04488090_0920"/>
<dbReference type="OrthoDB" id="7391526at2"/>
<sequence>MSVAVVIPLYRSELTAYEQISLRQCVRKLGGHPMYVVKPQSLDLSAVTAEYPNLQLVSFGDECFAGIAAYNQLLTNEAFYDTFSAYAYILIYQLDAFVFEDTLEAWCRKGFDYVGAPFVTRDAFSTSAFSTKKPLLNGGLSLRKVKACRRLVSRYKRVFGQWPGNEDMLFSLTATRLLPFRPLMKLPTVQESLLFSFEQNPDFALLLTDGTLPFGCHAWEKYDLAFWRPYFLREGYTV</sequence>
<organism evidence="2 3">
    <name type="scientific">Siphonobacter aquaeclarae</name>
    <dbReference type="NCBI Taxonomy" id="563176"/>
    <lineage>
        <taxon>Bacteria</taxon>
        <taxon>Pseudomonadati</taxon>
        <taxon>Bacteroidota</taxon>
        <taxon>Cytophagia</taxon>
        <taxon>Cytophagales</taxon>
        <taxon>Cytophagaceae</taxon>
        <taxon>Siphonobacter</taxon>
    </lineage>
</organism>
<reference evidence="2 3" key="1">
    <citation type="submission" date="2016-10" db="EMBL/GenBank/DDBJ databases">
        <authorList>
            <person name="de Groot N.N."/>
        </authorList>
    </citation>
    <scope>NUCLEOTIDE SEQUENCE [LARGE SCALE GENOMIC DNA]</scope>
    <source>
        <strain evidence="2 3">DSM 21668</strain>
    </source>
</reference>
<evidence type="ECO:0000259" key="1">
    <source>
        <dbReference type="Pfam" id="PF18922"/>
    </source>
</evidence>
<feature type="domain" description="DUF5672" evidence="1">
    <location>
        <begin position="54"/>
        <end position="217"/>
    </location>
</feature>
<dbReference type="Proteomes" id="UP000198901">
    <property type="component" value="Unassembled WGS sequence"/>
</dbReference>
<gene>
    <name evidence="2" type="ORF">SAMN04488090_0920</name>
</gene>
<dbReference type="AlphaFoldDB" id="A0A1G9K899"/>
<dbReference type="InterPro" id="IPR043729">
    <property type="entry name" value="DUF5672"/>
</dbReference>
<keyword evidence="3" id="KW-1185">Reference proteome</keyword>
<protein>
    <recommendedName>
        <fullName evidence="1">DUF5672 domain-containing protein</fullName>
    </recommendedName>
</protein>
<name>A0A1G9K899_9BACT</name>
<proteinExistence type="predicted"/>
<dbReference type="RefSeq" id="WP_093198401.1">
    <property type="nucleotide sequence ID" value="NZ_FNGS01000002.1"/>
</dbReference>
<evidence type="ECO:0000313" key="2">
    <source>
        <dbReference type="EMBL" id="SDL45977.1"/>
    </source>
</evidence>
<dbReference type="Pfam" id="PF18922">
    <property type="entry name" value="DUF5672"/>
    <property type="match status" value="1"/>
</dbReference>
<accession>A0A1G9K899</accession>
<evidence type="ECO:0000313" key="3">
    <source>
        <dbReference type="Proteomes" id="UP000198901"/>
    </source>
</evidence>
<dbReference type="EMBL" id="FNGS01000002">
    <property type="protein sequence ID" value="SDL45977.1"/>
    <property type="molecule type" value="Genomic_DNA"/>
</dbReference>